<dbReference type="PROSITE" id="PS00086">
    <property type="entry name" value="CYTOCHROME_P450"/>
    <property type="match status" value="1"/>
</dbReference>
<sequence length="443" mass="50604">MLMHVFTVWLGGAYRVVISSYANFHKALIENNKITSKRSDVGLPGWRKEIFAVRPGIARHILWKDAKKARQQTATFLNNEGMGRTVMEPHVLNEADKFIQFFIEPRLESGEGLDTITPLSLAATNILVNTLTGNSYDYDDPKAHDHLNLIHEEHKHNVTFAASIPFTKWIPGDPFHSAEAERNYSETFKKILSNFDNIVAKRRRELQDGCSPNLMLDHMLLQYRPELGDQERFDANVGSMIQQMYAGSTASGSYLCWALLYLSVYPHMQERLHNEIDEVIGEDSVPEYSLREKLPYADAFVLETFRHSECIHVLSPRTTESELVIDGQVLPAGVELMFNLDSVYNDPDIFDNVHEFNPERFLTGDVTKKKACIEAAFGLGRRKCIAIPLGKMEVFLILLRIMQQFSVTYEGDTKPPLINMGGINSKPYPHRIVFTRRNKEIRK</sequence>
<dbReference type="PRINTS" id="PR00463">
    <property type="entry name" value="EP450I"/>
</dbReference>
<evidence type="ECO:0000256" key="4">
    <source>
        <dbReference type="PIRSR" id="PIRSR602401-1"/>
    </source>
</evidence>
<reference evidence="6" key="1">
    <citation type="submission" date="2020-06" db="EMBL/GenBank/DDBJ databases">
        <title>Draft genome of Bugula neritina, a colonial animal packing powerful symbionts and potential medicines.</title>
        <authorList>
            <person name="Rayko M."/>
        </authorList>
    </citation>
    <scope>NUCLEOTIDE SEQUENCE [LARGE SCALE GENOMIC DNA]</scope>
    <source>
        <strain evidence="6">Kwan_BN1</strain>
    </source>
</reference>
<evidence type="ECO:0000256" key="1">
    <source>
        <dbReference type="ARBA" id="ARBA00010617"/>
    </source>
</evidence>
<evidence type="ECO:0000256" key="5">
    <source>
        <dbReference type="RuleBase" id="RU000461"/>
    </source>
</evidence>
<keyword evidence="7" id="KW-1185">Reference proteome</keyword>
<proteinExistence type="inferred from homology"/>
<dbReference type="GO" id="GO:0006082">
    <property type="term" value="P:organic acid metabolic process"/>
    <property type="evidence" value="ECO:0007669"/>
    <property type="project" value="TreeGrafter"/>
</dbReference>
<dbReference type="SUPFAM" id="SSF48264">
    <property type="entry name" value="Cytochrome P450"/>
    <property type="match status" value="1"/>
</dbReference>
<dbReference type="GO" id="GO:0005506">
    <property type="term" value="F:iron ion binding"/>
    <property type="evidence" value="ECO:0007669"/>
    <property type="project" value="InterPro"/>
</dbReference>
<protein>
    <submittedName>
        <fullName evidence="6">CYP2U1</fullName>
    </submittedName>
</protein>
<dbReference type="PANTHER" id="PTHR24300:SF403">
    <property type="entry name" value="CYTOCHROME P450 306A1"/>
    <property type="match status" value="1"/>
</dbReference>
<gene>
    <name evidence="6" type="ORF">EB796_006338</name>
</gene>
<comment type="similarity">
    <text evidence="1 5">Belongs to the cytochrome P450 family.</text>
</comment>
<dbReference type="InterPro" id="IPR001128">
    <property type="entry name" value="Cyt_P450"/>
</dbReference>
<dbReference type="AlphaFoldDB" id="A0A7J7KCU2"/>
<comment type="caution">
    <text evidence="6">The sequence shown here is derived from an EMBL/GenBank/DDBJ whole genome shotgun (WGS) entry which is preliminary data.</text>
</comment>
<dbReference type="InterPro" id="IPR017972">
    <property type="entry name" value="Cyt_P450_CS"/>
</dbReference>
<keyword evidence="3 4" id="KW-0408">Iron</keyword>
<comment type="cofactor">
    <cofactor evidence="4">
        <name>heme</name>
        <dbReference type="ChEBI" id="CHEBI:30413"/>
    </cofactor>
</comment>
<dbReference type="InterPro" id="IPR036396">
    <property type="entry name" value="Cyt_P450_sf"/>
</dbReference>
<dbReference type="OrthoDB" id="1844152at2759"/>
<dbReference type="EMBL" id="VXIV02000889">
    <property type="protein sequence ID" value="KAF6035356.1"/>
    <property type="molecule type" value="Genomic_DNA"/>
</dbReference>
<dbReference type="Gene3D" id="1.10.630.10">
    <property type="entry name" value="Cytochrome P450"/>
    <property type="match status" value="1"/>
</dbReference>
<evidence type="ECO:0000256" key="3">
    <source>
        <dbReference type="ARBA" id="ARBA00023004"/>
    </source>
</evidence>
<accession>A0A7J7KCU2</accession>
<dbReference type="GO" id="GO:0005737">
    <property type="term" value="C:cytoplasm"/>
    <property type="evidence" value="ECO:0007669"/>
    <property type="project" value="TreeGrafter"/>
</dbReference>
<evidence type="ECO:0000313" key="7">
    <source>
        <dbReference type="Proteomes" id="UP000593567"/>
    </source>
</evidence>
<dbReference type="GO" id="GO:0008395">
    <property type="term" value="F:steroid hydroxylase activity"/>
    <property type="evidence" value="ECO:0007669"/>
    <property type="project" value="TreeGrafter"/>
</dbReference>
<dbReference type="Pfam" id="PF00067">
    <property type="entry name" value="p450"/>
    <property type="match status" value="1"/>
</dbReference>
<keyword evidence="5" id="KW-0560">Oxidoreductase</keyword>
<keyword evidence="4 5" id="KW-0349">Heme</keyword>
<dbReference type="GO" id="GO:0016712">
    <property type="term" value="F:oxidoreductase activity, acting on paired donors, with incorporation or reduction of molecular oxygen, reduced flavin or flavoprotein as one donor, and incorporation of one atom of oxygen"/>
    <property type="evidence" value="ECO:0007669"/>
    <property type="project" value="TreeGrafter"/>
</dbReference>
<keyword evidence="5" id="KW-0503">Monooxygenase</keyword>
<dbReference type="GO" id="GO:0006805">
    <property type="term" value="P:xenobiotic metabolic process"/>
    <property type="evidence" value="ECO:0007669"/>
    <property type="project" value="TreeGrafter"/>
</dbReference>
<evidence type="ECO:0000313" key="6">
    <source>
        <dbReference type="EMBL" id="KAF6035356.1"/>
    </source>
</evidence>
<feature type="binding site" description="axial binding residue" evidence="4">
    <location>
        <position position="384"/>
    </location>
    <ligand>
        <name>heme</name>
        <dbReference type="ChEBI" id="CHEBI:30413"/>
    </ligand>
    <ligandPart>
        <name>Fe</name>
        <dbReference type="ChEBI" id="CHEBI:18248"/>
    </ligandPart>
</feature>
<dbReference type="GO" id="GO:0020037">
    <property type="term" value="F:heme binding"/>
    <property type="evidence" value="ECO:0007669"/>
    <property type="project" value="InterPro"/>
</dbReference>
<name>A0A7J7KCU2_BUGNE</name>
<organism evidence="6 7">
    <name type="scientific">Bugula neritina</name>
    <name type="common">Brown bryozoan</name>
    <name type="synonym">Sertularia neritina</name>
    <dbReference type="NCBI Taxonomy" id="10212"/>
    <lineage>
        <taxon>Eukaryota</taxon>
        <taxon>Metazoa</taxon>
        <taxon>Spiralia</taxon>
        <taxon>Lophotrochozoa</taxon>
        <taxon>Bryozoa</taxon>
        <taxon>Gymnolaemata</taxon>
        <taxon>Cheilostomatida</taxon>
        <taxon>Flustrina</taxon>
        <taxon>Buguloidea</taxon>
        <taxon>Bugulidae</taxon>
        <taxon>Bugula</taxon>
    </lineage>
</organism>
<keyword evidence="2 4" id="KW-0479">Metal-binding</keyword>
<dbReference type="InterPro" id="IPR002401">
    <property type="entry name" value="Cyt_P450_E_grp-I"/>
</dbReference>
<dbReference type="Proteomes" id="UP000593567">
    <property type="component" value="Unassembled WGS sequence"/>
</dbReference>
<evidence type="ECO:0000256" key="2">
    <source>
        <dbReference type="ARBA" id="ARBA00022723"/>
    </source>
</evidence>
<dbReference type="PANTHER" id="PTHR24300">
    <property type="entry name" value="CYTOCHROME P450 508A4-RELATED"/>
    <property type="match status" value="1"/>
</dbReference>
<dbReference type="InterPro" id="IPR050182">
    <property type="entry name" value="Cytochrome_P450_fam2"/>
</dbReference>